<name>M2XCZ0_9MICC</name>
<dbReference type="InterPro" id="IPR036388">
    <property type="entry name" value="WH-like_DNA-bd_sf"/>
</dbReference>
<evidence type="ECO:0000313" key="5">
    <source>
        <dbReference type="Proteomes" id="UP000009877"/>
    </source>
</evidence>
<keyword evidence="1" id="KW-0805">Transcription regulation</keyword>
<dbReference type="Gene3D" id="1.10.10.10">
    <property type="entry name" value="Winged helix-like DNA-binding domain superfamily/Winged helix DNA-binding domain"/>
    <property type="match status" value="1"/>
</dbReference>
<organism evidence="4 5">
    <name type="scientific">Kocuria palustris PEL</name>
    <dbReference type="NCBI Taxonomy" id="1236550"/>
    <lineage>
        <taxon>Bacteria</taxon>
        <taxon>Bacillati</taxon>
        <taxon>Actinomycetota</taxon>
        <taxon>Actinomycetes</taxon>
        <taxon>Micrococcales</taxon>
        <taxon>Micrococcaceae</taxon>
        <taxon>Kocuria</taxon>
    </lineage>
</organism>
<dbReference type="EMBL" id="ANHZ02000007">
    <property type="protein sequence ID" value="EME36901.1"/>
    <property type="molecule type" value="Genomic_DNA"/>
</dbReference>
<dbReference type="Pfam" id="PF08279">
    <property type="entry name" value="HTH_11"/>
    <property type="match status" value="1"/>
</dbReference>
<dbReference type="AlphaFoldDB" id="M2XCZ0"/>
<evidence type="ECO:0000256" key="2">
    <source>
        <dbReference type="ARBA" id="ARBA00023163"/>
    </source>
</evidence>
<gene>
    <name evidence="4" type="ORF">C884_02261</name>
</gene>
<dbReference type="GO" id="GO:0003700">
    <property type="term" value="F:DNA-binding transcription factor activity"/>
    <property type="evidence" value="ECO:0007669"/>
    <property type="project" value="InterPro"/>
</dbReference>
<reference evidence="4 5" key="1">
    <citation type="journal article" date="2014" name="Genome Announc.">
        <title>Draft Genome Sequence of Kocuria palustris PEL.</title>
        <authorList>
            <person name="Sharma G."/>
            <person name="Khatri I."/>
            <person name="Subramanian S."/>
        </authorList>
    </citation>
    <scope>NUCLEOTIDE SEQUENCE [LARGE SCALE GENOMIC DNA]</scope>
    <source>
        <strain evidence="4 5">PEL</strain>
    </source>
</reference>
<evidence type="ECO:0000313" key="4">
    <source>
        <dbReference type="EMBL" id="EME36901.1"/>
    </source>
</evidence>
<dbReference type="PANTHER" id="PTHR34580">
    <property type="match status" value="1"/>
</dbReference>
<proteinExistence type="predicted"/>
<dbReference type="InterPro" id="IPR013196">
    <property type="entry name" value="HTH_11"/>
</dbReference>
<dbReference type="PANTHER" id="PTHR34580:SF3">
    <property type="entry name" value="PROTEIN PAFB"/>
    <property type="match status" value="1"/>
</dbReference>
<comment type="caution">
    <text evidence="4">The sequence shown here is derived from an EMBL/GenBank/DDBJ whole genome shotgun (WGS) entry which is preliminary data.</text>
</comment>
<dbReference type="Pfam" id="PF13280">
    <property type="entry name" value="WYL"/>
    <property type="match status" value="1"/>
</dbReference>
<dbReference type="Proteomes" id="UP000009877">
    <property type="component" value="Unassembled WGS sequence"/>
</dbReference>
<dbReference type="SMART" id="SM00420">
    <property type="entry name" value="HTH_DEOR"/>
    <property type="match status" value="1"/>
</dbReference>
<dbReference type="PROSITE" id="PS52050">
    <property type="entry name" value="WYL"/>
    <property type="match status" value="1"/>
</dbReference>
<evidence type="ECO:0000256" key="1">
    <source>
        <dbReference type="ARBA" id="ARBA00023015"/>
    </source>
</evidence>
<dbReference type="InterPro" id="IPR026881">
    <property type="entry name" value="WYL_dom"/>
</dbReference>
<feature type="domain" description="HTH deoR-type" evidence="3">
    <location>
        <begin position="2"/>
        <end position="60"/>
    </location>
</feature>
<protein>
    <recommendedName>
        <fullName evidence="3">HTH deoR-type domain-containing protein</fullName>
    </recommendedName>
</protein>
<keyword evidence="2" id="KW-0804">Transcription</keyword>
<dbReference type="InterPro" id="IPR001034">
    <property type="entry name" value="DeoR_HTH"/>
</dbReference>
<dbReference type="Pfam" id="PF25583">
    <property type="entry name" value="WCX"/>
    <property type="match status" value="1"/>
</dbReference>
<dbReference type="InterPro" id="IPR036390">
    <property type="entry name" value="WH_DNA-bd_sf"/>
</dbReference>
<dbReference type="InterPro" id="IPR051534">
    <property type="entry name" value="CBASS_pafABC_assoc_protein"/>
</dbReference>
<accession>M2XCZ0</accession>
<evidence type="ECO:0000259" key="3">
    <source>
        <dbReference type="PROSITE" id="PS51000"/>
    </source>
</evidence>
<dbReference type="SUPFAM" id="SSF46785">
    <property type="entry name" value="Winged helix' DNA-binding domain"/>
    <property type="match status" value="1"/>
</dbReference>
<keyword evidence="5" id="KW-1185">Reference proteome</keyword>
<dbReference type="InterPro" id="IPR057727">
    <property type="entry name" value="WCX_dom"/>
</dbReference>
<dbReference type="PROSITE" id="PS51000">
    <property type="entry name" value="HTH_DEOR_2"/>
    <property type="match status" value="1"/>
</dbReference>
<sequence length="327" mass="36356">MKSARLMSMLLLLQTHERMTSKELADRFEVSQRTVFRDVEALSATGVPIHTERGRGGAIVLDRRARMDPARLDPAELQLLRLAGLDSQQLESIGLQGVGVRAQEKLAAVAARRSEATSSPLSDVLLVDPTGWLAESQELDLAALLNAARDQRRVRLRYRRSGQITGQWLVADPYGLVSKAASWYLVADVDGQPRLFNTRRIEVHQPQADAAELRPGQDLRTVWAALLDDFQPTQVVEVHALIRSTRLDLARRILGTRLVKATAADSEWSSIVVHYPDVESVRQLLQFGDHIRVLSPVEAVERIHALAGQLAHHHEAGDSSSVPRRRS</sequence>
<dbReference type="RefSeq" id="WP_006214292.1">
    <property type="nucleotide sequence ID" value="NZ_ANHZ02000007.1"/>
</dbReference>